<proteinExistence type="predicted"/>
<organism evidence="1">
    <name type="scientific">Arundo donax</name>
    <name type="common">Giant reed</name>
    <name type="synonym">Donax arundinaceus</name>
    <dbReference type="NCBI Taxonomy" id="35708"/>
    <lineage>
        <taxon>Eukaryota</taxon>
        <taxon>Viridiplantae</taxon>
        <taxon>Streptophyta</taxon>
        <taxon>Embryophyta</taxon>
        <taxon>Tracheophyta</taxon>
        <taxon>Spermatophyta</taxon>
        <taxon>Magnoliopsida</taxon>
        <taxon>Liliopsida</taxon>
        <taxon>Poales</taxon>
        <taxon>Poaceae</taxon>
        <taxon>PACMAD clade</taxon>
        <taxon>Arundinoideae</taxon>
        <taxon>Arundineae</taxon>
        <taxon>Arundo</taxon>
    </lineage>
</organism>
<evidence type="ECO:0000313" key="1">
    <source>
        <dbReference type="EMBL" id="JAE31967.1"/>
    </source>
</evidence>
<dbReference type="AlphaFoldDB" id="A0A0A9H5D2"/>
<accession>A0A0A9H5D2</accession>
<dbReference type="EMBL" id="GBRH01165929">
    <property type="protein sequence ID" value="JAE31967.1"/>
    <property type="molecule type" value="Transcribed_RNA"/>
</dbReference>
<name>A0A0A9H5D2_ARUDO</name>
<reference evidence="1" key="2">
    <citation type="journal article" date="2015" name="Data Brief">
        <title>Shoot transcriptome of the giant reed, Arundo donax.</title>
        <authorList>
            <person name="Barrero R.A."/>
            <person name="Guerrero F.D."/>
            <person name="Moolhuijzen P."/>
            <person name="Goolsby J.A."/>
            <person name="Tidwell J."/>
            <person name="Bellgard S.E."/>
            <person name="Bellgard M.I."/>
        </authorList>
    </citation>
    <scope>NUCLEOTIDE SEQUENCE</scope>
    <source>
        <tissue evidence="1">Shoot tissue taken approximately 20 cm above the soil surface</tissue>
    </source>
</reference>
<sequence length="50" mass="5481">MYSSVSTSMWSSSFWSGCSSSTVMTASAGVANRGWFLHCTNGQEQRTMCF</sequence>
<reference evidence="1" key="1">
    <citation type="submission" date="2014-09" db="EMBL/GenBank/DDBJ databases">
        <authorList>
            <person name="Magalhaes I.L.F."/>
            <person name="Oliveira U."/>
            <person name="Santos F.R."/>
            <person name="Vidigal T.H.D.A."/>
            <person name="Brescovit A.D."/>
            <person name="Santos A.J."/>
        </authorList>
    </citation>
    <scope>NUCLEOTIDE SEQUENCE</scope>
    <source>
        <tissue evidence="1">Shoot tissue taken approximately 20 cm above the soil surface</tissue>
    </source>
</reference>
<protein>
    <submittedName>
        <fullName evidence="1">Uncharacterized protein</fullName>
    </submittedName>
</protein>